<evidence type="ECO:0000256" key="3">
    <source>
        <dbReference type="ARBA" id="ARBA00022490"/>
    </source>
</evidence>
<evidence type="ECO:0000256" key="11">
    <source>
        <dbReference type="SAM" id="MobiDB-lite"/>
    </source>
</evidence>
<keyword evidence="4" id="KW-0282">Flagellum</keyword>
<dbReference type="EMBL" id="RQTK01000880">
    <property type="protein sequence ID" value="RUS73971.1"/>
    <property type="molecule type" value="Genomic_DNA"/>
</dbReference>
<gene>
    <name evidence="12" type="ORF">EGW08_018271</name>
</gene>
<keyword evidence="8" id="KW-0966">Cell projection</keyword>
<feature type="compositionally biased region" description="Basic and acidic residues" evidence="11">
    <location>
        <begin position="161"/>
        <end position="179"/>
    </location>
</feature>
<evidence type="ECO:0000256" key="5">
    <source>
        <dbReference type="ARBA" id="ARBA00023054"/>
    </source>
</evidence>
<feature type="region of interest" description="Disordered" evidence="11">
    <location>
        <begin position="154"/>
        <end position="179"/>
    </location>
</feature>
<comment type="subcellular location">
    <subcellularLocation>
        <location evidence="1">Cytoplasm</location>
        <location evidence="1">Cytoskeleton</location>
        <location evidence="1">Flagellum axoneme</location>
    </subcellularLocation>
</comment>
<comment type="caution">
    <text evidence="12">The sequence shown here is derived from an EMBL/GenBank/DDBJ whole genome shotgun (WGS) entry which is preliminary data.</text>
</comment>
<proteinExistence type="inferred from homology"/>
<dbReference type="STRING" id="188477.A0A3S1AWD9"/>
<keyword evidence="3" id="KW-0963">Cytoplasm</keyword>
<evidence type="ECO:0000313" key="13">
    <source>
        <dbReference type="Proteomes" id="UP000271974"/>
    </source>
</evidence>
<dbReference type="AlphaFoldDB" id="A0A3S1AWD9"/>
<evidence type="ECO:0000256" key="6">
    <source>
        <dbReference type="ARBA" id="ARBA00023069"/>
    </source>
</evidence>
<accession>A0A3S1AWD9</accession>
<evidence type="ECO:0000256" key="9">
    <source>
        <dbReference type="ARBA" id="ARBA00046435"/>
    </source>
</evidence>
<dbReference type="Pfam" id="PF05914">
    <property type="entry name" value="RIB43A"/>
    <property type="match status" value="1"/>
</dbReference>
<keyword evidence="6" id="KW-0969">Cilium</keyword>
<evidence type="ECO:0000256" key="7">
    <source>
        <dbReference type="ARBA" id="ARBA00023212"/>
    </source>
</evidence>
<dbReference type="OrthoDB" id="429119at2759"/>
<organism evidence="12 13">
    <name type="scientific">Elysia chlorotica</name>
    <name type="common">Eastern emerald elysia</name>
    <name type="synonym">Sea slug</name>
    <dbReference type="NCBI Taxonomy" id="188477"/>
    <lineage>
        <taxon>Eukaryota</taxon>
        <taxon>Metazoa</taxon>
        <taxon>Spiralia</taxon>
        <taxon>Lophotrochozoa</taxon>
        <taxon>Mollusca</taxon>
        <taxon>Gastropoda</taxon>
        <taxon>Heterobranchia</taxon>
        <taxon>Euthyneura</taxon>
        <taxon>Panpulmonata</taxon>
        <taxon>Sacoglossa</taxon>
        <taxon>Placobranchoidea</taxon>
        <taxon>Plakobranchidae</taxon>
        <taxon>Elysia</taxon>
    </lineage>
</organism>
<keyword evidence="7" id="KW-0206">Cytoskeleton</keyword>
<dbReference type="Proteomes" id="UP000271974">
    <property type="component" value="Unassembled WGS sequence"/>
</dbReference>
<dbReference type="PANTHER" id="PTHR14517">
    <property type="entry name" value="RIB43A-RELATED"/>
    <property type="match status" value="1"/>
</dbReference>
<feature type="compositionally biased region" description="Basic and acidic residues" evidence="11">
    <location>
        <begin position="294"/>
        <end position="313"/>
    </location>
</feature>
<sequence length="379" mass="45092">MYKLDLPVDYKEASAIERRRAQEDERKTRIFNAKTRQIGVDRQAIEQQVFDKKQMEEYERKRHEAFAADALRNDRIASMLQARQERDQRSLNQALNEFRSLHQQPSSRREWDLYDPDYLKKDKPARVHDDDPRCGISSIQKFDGEDLNSKARKKFQNEQARSWHEQQMRERDQAKRSQEAADRLYELKQRELDQRAIDLQKAEEDCRRAINMATADYNKALNNEQSERMRLKEQQDLDDKMTEIANNIFGDILTENPAVAQSAFGPHRVITDRWKGMSPEQIEEIRNQQARQMAENERLRQEEELRNREHERQASANARAALLIERELERKRRDIQKAQADENRRLAAEQKAHLDFLNKEVYTNPPSAAYFMQFNTSTR</sequence>
<dbReference type="PANTHER" id="PTHR14517:SF6">
    <property type="entry name" value="RE41410P"/>
    <property type="match status" value="1"/>
</dbReference>
<feature type="region of interest" description="Disordered" evidence="11">
    <location>
        <begin position="286"/>
        <end position="317"/>
    </location>
</feature>
<evidence type="ECO:0000313" key="12">
    <source>
        <dbReference type="EMBL" id="RUS73971.1"/>
    </source>
</evidence>
<evidence type="ECO:0000256" key="2">
    <source>
        <dbReference type="ARBA" id="ARBA00006875"/>
    </source>
</evidence>
<evidence type="ECO:0008006" key="14">
    <source>
        <dbReference type="Google" id="ProtNLM"/>
    </source>
</evidence>
<feature type="coiled-coil region" evidence="10">
    <location>
        <begin position="185"/>
        <end position="234"/>
    </location>
</feature>
<protein>
    <recommendedName>
        <fullName evidence="14">RIB43A-like with coiled-coils protein 2</fullName>
    </recommendedName>
</protein>
<name>A0A3S1AWD9_ELYCH</name>
<reference evidence="12 13" key="1">
    <citation type="submission" date="2019-01" db="EMBL/GenBank/DDBJ databases">
        <title>A draft genome assembly of the solar-powered sea slug Elysia chlorotica.</title>
        <authorList>
            <person name="Cai H."/>
            <person name="Li Q."/>
            <person name="Fang X."/>
            <person name="Li J."/>
            <person name="Curtis N.E."/>
            <person name="Altenburger A."/>
            <person name="Shibata T."/>
            <person name="Feng M."/>
            <person name="Maeda T."/>
            <person name="Schwartz J.A."/>
            <person name="Shigenobu S."/>
            <person name="Lundholm N."/>
            <person name="Nishiyama T."/>
            <person name="Yang H."/>
            <person name="Hasebe M."/>
            <person name="Li S."/>
            <person name="Pierce S.K."/>
            <person name="Wang J."/>
        </authorList>
    </citation>
    <scope>NUCLEOTIDE SEQUENCE [LARGE SCALE GENOMIC DNA]</scope>
    <source>
        <strain evidence="12">EC2010</strain>
        <tissue evidence="12">Whole organism of an adult</tissue>
    </source>
</reference>
<evidence type="ECO:0000256" key="10">
    <source>
        <dbReference type="SAM" id="Coils"/>
    </source>
</evidence>
<evidence type="ECO:0000256" key="8">
    <source>
        <dbReference type="ARBA" id="ARBA00023273"/>
    </source>
</evidence>
<keyword evidence="5 10" id="KW-0175">Coiled coil</keyword>
<evidence type="ECO:0000256" key="4">
    <source>
        <dbReference type="ARBA" id="ARBA00022846"/>
    </source>
</evidence>
<keyword evidence="13" id="KW-1185">Reference proteome</keyword>
<comment type="subunit">
    <text evidence="9">Microtubule inner protein component of sperm flagellar doublet microtubules.</text>
</comment>
<comment type="similarity">
    <text evidence="2">Belongs to the RIB43A family.</text>
</comment>
<evidence type="ECO:0000256" key="1">
    <source>
        <dbReference type="ARBA" id="ARBA00004611"/>
    </source>
</evidence>
<dbReference type="InterPro" id="IPR008805">
    <property type="entry name" value="RIB43A"/>
</dbReference>